<evidence type="ECO:0000256" key="20">
    <source>
        <dbReference type="SAM" id="Phobius"/>
    </source>
</evidence>
<evidence type="ECO:0000256" key="1">
    <source>
        <dbReference type="ARBA" id="ARBA00001003"/>
    </source>
</evidence>
<feature type="transmembrane region" description="Helical" evidence="20">
    <location>
        <begin position="501"/>
        <end position="525"/>
    </location>
</feature>
<evidence type="ECO:0000256" key="12">
    <source>
        <dbReference type="ARBA" id="ARBA00023136"/>
    </source>
</evidence>
<evidence type="ECO:0000256" key="3">
    <source>
        <dbReference type="ARBA" id="ARBA00009431"/>
    </source>
</evidence>
<dbReference type="EMBL" id="HG937693">
    <property type="protein sequence ID" value="CDP35165.1"/>
    <property type="molecule type" value="Genomic_DNA"/>
</dbReference>
<feature type="signal peptide" evidence="21">
    <location>
        <begin position="1"/>
        <end position="19"/>
    </location>
</feature>
<evidence type="ECO:0000256" key="17">
    <source>
        <dbReference type="ARBA" id="ARBA00040628"/>
    </source>
</evidence>
<evidence type="ECO:0000256" key="14">
    <source>
        <dbReference type="ARBA" id="ARBA00037042"/>
    </source>
</evidence>
<evidence type="ECO:0000256" key="18">
    <source>
        <dbReference type="ARBA" id="ARBA00042717"/>
    </source>
</evidence>
<dbReference type="MEROPS" id="S10.007"/>
<keyword evidence="13" id="KW-0325">Glycoprotein</keyword>
<sequence length="622" mass="68777">MKTGLGLLLAMTVAPLVEAAAKAKGAADYYVWKLPGLDQSKYEMPIMHAGNIDIGKKDEDASLFFWHVASRMVVDSPKTVFWFNGGPGCSSMDGALMEIGPFRVKDKDTLEENPNSWHEYADLVFVDQPAGVGFSTSSSDAYVHTLGEAADELLNFLDRFFAIFPEKLGSDIYFAGESFAGQYIPYFARAVLDRNDKMTTKDPVKPKNPDDPPEQYINLGGLLIGNGWMDPVHQYLSYLPFAYSQGLVKAGSTAAKPLEDLHHQCADAMNELGPNITVHIDQCEKIANGIISAIQGSDKEKCMNIYDIRLTDSFPSCGLNWPPDLGAVTDYLRREDVLRALNTWDHGARGWKECSGPVSSAFRGDPSEPAVELLPELLGRVPILFFNGDKDFICNSMGNEAMLESMEWSGGKGFQEDEVLGEVQLNGESVGELSSGRNASYFKIYGASHMVPFEHGEVAQMMFNVFSGLAGWNDNNNVTFSGTHRSQAEKDKMISEATYRAYYRAGTAALIVVIIITGAGGYYLWKQNKQYQSAYVLGTEDQRGFWESLLQGVLRWKPNRRKRPEGRYFGLRTTSSGGRTRLEMNNSDIILEEDEEYNLGGTGSSEPTSPSASTRRNSDEAK</sequence>
<protein>
    <recommendedName>
        <fullName evidence="17">Pheromone-processing carboxypeptidase KEX1</fullName>
        <ecNumber evidence="15">3.4.16.6</ecNumber>
    </recommendedName>
    <alternativeName>
        <fullName evidence="18">Carboxypeptidase D</fullName>
    </alternativeName>
    <alternativeName>
        <fullName evidence="16">Pheromone-processing carboxypeptidase kex1</fullName>
    </alternativeName>
</protein>
<evidence type="ECO:0000256" key="7">
    <source>
        <dbReference type="ARBA" id="ARBA00022703"/>
    </source>
</evidence>
<feature type="compositionally biased region" description="Low complexity" evidence="19">
    <location>
        <begin position="604"/>
        <end position="614"/>
    </location>
</feature>
<gene>
    <name evidence="22" type="ORF">GNLVRS02_ARAD1C29150g</name>
</gene>
<evidence type="ECO:0000256" key="19">
    <source>
        <dbReference type="SAM" id="MobiDB-lite"/>
    </source>
</evidence>
<evidence type="ECO:0000256" key="9">
    <source>
        <dbReference type="ARBA" id="ARBA00022801"/>
    </source>
</evidence>
<feature type="region of interest" description="Disordered" evidence="19">
    <location>
        <begin position="593"/>
        <end position="622"/>
    </location>
</feature>
<feature type="chain" id="PRO_5001587596" description="Pheromone-processing carboxypeptidase KEX1" evidence="21">
    <location>
        <begin position="20"/>
        <end position="622"/>
    </location>
</feature>
<dbReference type="InterPro" id="IPR029058">
    <property type="entry name" value="AB_hydrolase_fold"/>
</dbReference>
<evidence type="ECO:0000256" key="4">
    <source>
        <dbReference type="ARBA" id="ARBA00022645"/>
    </source>
</evidence>
<dbReference type="PRINTS" id="PR00724">
    <property type="entry name" value="CRBOXYPTASEC"/>
</dbReference>
<dbReference type="PANTHER" id="PTHR11802">
    <property type="entry name" value="SERINE PROTEASE FAMILY S10 SERINE CARBOXYPEPTIDASE"/>
    <property type="match status" value="1"/>
</dbReference>
<dbReference type="AlphaFoldDB" id="A0A060T255"/>
<dbReference type="PhylomeDB" id="A0A060T255"/>
<comment type="subcellular location">
    <subcellularLocation>
        <location evidence="2">Golgi apparatus</location>
        <location evidence="2">trans-Golgi network membrane</location>
        <topology evidence="2">Single-pass type I membrane protein</topology>
    </subcellularLocation>
</comment>
<proteinExistence type="inferred from homology"/>
<name>A0A060T255_BLAAD</name>
<evidence type="ECO:0000256" key="2">
    <source>
        <dbReference type="ARBA" id="ARBA00004393"/>
    </source>
</evidence>
<keyword evidence="8 21" id="KW-0732">Signal</keyword>
<evidence type="ECO:0000256" key="21">
    <source>
        <dbReference type="SAM" id="SignalP"/>
    </source>
</evidence>
<dbReference type="Gene3D" id="3.40.50.1820">
    <property type="entry name" value="alpha/beta hydrolase"/>
    <property type="match status" value="1"/>
</dbReference>
<dbReference type="GO" id="GO:0006915">
    <property type="term" value="P:apoptotic process"/>
    <property type="evidence" value="ECO:0007669"/>
    <property type="project" value="UniProtKB-KW"/>
</dbReference>
<keyword evidence="10 20" id="KW-1133">Transmembrane helix</keyword>
<evidence type="ECO:0000256" key="15">
    <source>
        <dbReference type="ARBA" id="ARBA00038895"/>
    </source>
</evidence>
<dbReference type="Pfam" id="PF00450">
    <property type="entry name" value="Peptidase_S10"/>
    <property type="match status" value="1"/>
</dbReference>
<comment type="catalytic activity">
    <reaction evidence="1">
        <text>Preferential release of a C-terminal arginine or lysine residue.</text>
        <dbReference type="EC" id="3.4.16.6"/>
    </reaction>
</comment>
<evidence type="ECO:0000313" key="22">
    <source>
        <dbReference type="EMBL" id="CDP35165.1"/>
    </source>
</evidence>
<dbReference type="FunFam" id="3.40.50.1820:FF:000121">
    <property type="entry name" value="Carboxypeptidase D"/>
    <property type="match status" value="1"/>
</dbReference>
<evidence type="ECO:0000256" key="10">
    <source>
        <dbReference type="ARBA" id="ARBA00022989"/>
    </source>
</evidence>
<dbReference type="GO" id="GO:0006508">
    <property type="term" value="P:proteolysis"/>
    <property type="evidence" value="ECO:0007669"/>
    <property type="project" value="UniProtKB-KW"/>
</dbReference>
<keyword evidence="9" id="KW-0378">Hydrolase</keyword>
<evidence type="ECO:0000256" key="8">
    <source>
        <dbReference type="ARBA" id="ARBA00022729"/>
    </source>
</evidence>
<dbReference type="PANTHER" id="PTHR11802:SF190">
    <property type="entry name" value="PHEROMONE-PROCESSING CARBOXYPEPTIDASE KEX1"/>
    <property type="match status" value="1"/>
</dbReference>
<comment type="function">
    <text evidence="14">Protease with a carboxypeptidase B-like function involved in the C-terminal processing of the lysine and arginine residues from protein precursors. Promotes cell fusion and is involved in the programmed cell death.</text>
</comment>
<keyword evidence="4" id="KW-0121">Carboxypeptidase</keyword>
<dbReference type="EC" id="3.4.16.6" evidence="15"/>
<keyword evidence="12 20" id="KW-0472">Membrane</keyword>
<dbReference type="InterPro" id="IPR001563">
    <property type="entry name" value="Peptidase_S10"/>
</dbReference>
<keyword evidence="7" id="KW-0053">Apoptosis</keyword>
<evidence type="ECO:0000256" key="16">
    <source>
        <dbReference type="ARBA" id="ARBA00040403"/>
    </source>
</evidence>
<evidence type="ECO:0000256" key="5">
    <source>
        <dbReference type="ARBA" id="ARBA00022670"/>
    </source>
</evidence>
<dbReference type="GO" id="GO:0005802">
    <property type="term" value="C:trans-Golgi network"/>
    <property type="evidence" value="ECO:0007669"/>
    <property type="project" value="TreeGrafter"/>
</dbReference>
<comment type="similarity">
    <text evidence="3">Belongs to the peptidase S10 family.</text>
</comment>
<keyword evidence="6 20" id="KW-0812">Transmembrane</keyword>
<reference evidence="22" key="1">
    <citation type="submission" date="2014-02" db="EMBL/GenBank/DDBJ databases">
        <authorList>
            <person name="Genoscope - CEA"/>
        </authorList>
    </citation>
    <scope>NUCLEOTIDE SEQUENCE</scope>
    <source>
        <strain evidence="22">LS3</strain>
    </source>
</reference>
<evidence type="ECO:0000256" key="6">
    <source>
        <dbReference type="ARBA" id="ARBA00022692"/>
    </source>
</evidence>
<keyword evidence="5" id="KW-0645">Protease</keyword>
<evidence type="ECO:0000256" key="13">
    <source>
        <dbReference type="ARBA" id="ARBA00023180"/>
    </source>
</evidence>
<evidence type="ECO:0000256" key="11">
    <source>
        <dbReference type="ARBA" id="ARBA00023034"/>
    </source>
</evidence>
<accession>A0A060T255</accession>
<keyword evidence="11" id="KW-0333">Golgi apparatus</keyword>
<dbReference type="SUPFAM" id="SSF53474">
    <property type="entry name" value="alpha/beta-Hydrolases"/>
    <property type="match status" value="1"/>
</dbReference>
<dbReference type="GO" id="GO:0004185">
    <property type="term" value="F:serine-type carboxypeptidase activity"/>
    <property type="evidence" value="ECO:0007669"/>
    <property type="project" value="UniProtKB-EC"/>
</dbReference>
<organism evidence="22">
    <name type="scientific">Blastobotrys adeninivorans</name>
    <name type="common">Yeast</name>
    <name type="synonym">Arxula adeninivorans</name>
    <dbReference type="NCBI Taxonomy" id="409370"/>
    <lineage>
        <taxon>Eukaryota</taxon>
        <taxon>Fungi</taxon>
        <taxon>Dikarya</taxon>
        <taxon>Ascomycota</taxon>
        <taxon>Saccharomycotina</taxon>
        <taxon>Dipodascomycetes</taxon>
        <taxon>Dipodascales</taxon>
        <taxon>Trichomonascaceae</taxon>
        <taxon>Blastobotrys</taxon>
    </lineage>
</organism>
<reference evidence="22" key="2">
    <citation type="submission" date="2014-06" db="EMBL/GenBank/DDBJ databases">
        <title>The complete genome of Blastobotrys (Arxula) adeninivorans LS3 - a yeast of biotechnological interest.</title>
        <authorList>
            <person name="Kunze G."/>
            <person name="Gaillardin C."/>
            <person name="Czernicka M."/>
            <person name="Durrens P."/>
            <person name="Martin T."/>
            <person name="Boer E."/>
            <person name="Gabaldon T."/>
            <person name="Cruz J."/>
            <person name="Talla E."/>
            <person name="Marck C."/>
            <person name="Goffeau A."/>
            <person name="Barbe V."/>
            <person name="Baret P."/>
            <person name="Baronian K."/>
            <person name="Beier S."/>
            <person name="Bleykasten C."/>
            <person name="Bode R."/>
            <person name="Casaregola S."/>
            <person name="Despons L."/>
            <person name="Fairhead C."/>
            <person name="Giersberg M."/>
            <person name="Gierski P."/>
            <person name="Hahnel U."/>
            <person name="Hartmann A."/>
            <person name="Jankowska D."/>
            <person name="Jubin C."/>
            <person name="Jung P."/>
            <person name="Lafontaine I."/>
            <person name="Leh-Louis V."/>
            <person name="Lemaire M."/>
            <person name="Marcet-Houben M."/>
            <person name="Mascher M."/>
            <person name="Morel G."/>
            <person name="Richard G.-F."/>
            <person name="Riechen J."/>
            <person name="Sacerdot C."/>
            <person name="Sarkar A."/>
            <person name="Savel G."/>
            <person name="Schacherer J."/>
            <person name="Sherman D."/>
            <person name="Straub M.-L."/>
            <person name="Stein N."/>
            <person name="Thierry A."/>
            <person name="Trautwein-Schult A."/>
            <person name="Westhof E."/>
            <person name="Worch S."/>
            <person name="Dujon B."/>
            <person name="Souciet J.-L."/>
            <person name="Wincker P."/>
            <person name="Scholz U."/>
            <person name="Neuveglise N."/>
        </authorList>
    </citation>
    <scope>NUCLEOTIDE SEQUENCE</scope>
    <source>
        <strain evidence="22">LS3</strain>
    </source>
</reference>